<dbReference type="Gene3D" id="3.40.50.300">
    <property type="entry name" value="P-loop containing nucleotide triphosphate hydrolases"/>
    <property type="match status" value="1"/>
</dbReference>
<dbReference type="InterPro" id="IPR005662">
    <property type="entry name" value="GTPase_Era-like"/>
</dbReference>
<evidence type="ECO:0000256" key="3">
    <source>
        <dbReference type="ARBA" id="ARBA00022741"/>
    </source>
</evidence>
<evidence type="ECO:0000259" key="10">
    <source>
        <dbReference type="PROSITE" id="PS51713"/>
    </source>
</evidence>
<feature type="region of interest" description="G2" evidence="7">
    <location>
        <begin position="52"/>
        <end position="56"/>
    </location>
</feature>
<reference evidence="11 12" key="1">
    <citation type="journal article" date="2016" name="Nat. Commun.">
        <title>Thousands of microbial genomes shed light on interconnected biogeochemical processes in an aquifer system.</title>
        <authorList>
            <person name="Anantharaman K."/>
            <person name="Brown C.T."/>
            <person name="Hug L.A."/>
            <person name="Sharon I."/>
            <person name="Castelle C.J."/>
            <person name="Probst A.J."/>
            <person name="Thomas B.C."/>
            <person name="Singh A."/>
            <person name="Wilkins M.J."/>
            <person name="Karaoz U."/>
            <person name="Brodie E.L."/>
            <person name="Williams K.H."/>
            <person name="Hubbard S.S."/>
            <person name="Banfield J.F."/>
        </authorList>
    </citation>
    <scope>NUCLEOTIDE SEQUENCE [LARGE SCALE GENOMIC DNA]</scope>
</reference>
<dbReference type="InterPro" id="IPR009019">
    <property type="entry name" value="KH_sf_prok-type"/>
</dbReference>
<dbReference type="Pfam" id="PF07650">
    <property type="entry name" value="KH_2"/>
    <property type="match status" value="1"/>
</dbReference>
<sequence>MPEDNGENESGTVSAGLRSGIVAIAGRPNVGKSTLLNKLLGQKISIVSHKAQTTRQQVLGILTRDNFQVVFLDTPGIIDPRDRLQEYMLQSSFKAVSGADLAIFIVEATVKDTLADAALLERLRQIDVPRILALNKVDLIDKPKLLPLIAEYAEIGLFEALVPVCALSGEGTEALLGEVVKKLPEGPFLYSEDQLAPQPLRFFVAELIRETLYELLQDELPYATTVIVEEYKERTNKKVYIRALIYAERDSQKKIIIGHKGELLKRIGSASRAKIEEFIGSAVYLDLWVKVKDKWRRNDLFLNTAGYNIRDL</sequence>
<dbReference type="InterPro" id="IPR030388">
    <property type="entry name" value="G_ERA_dom"/>
</dbReference>
<keyword evidence="6" id="KW-1003">Cell membrane</keyword>
<evidence type="ECO:0000256" key="7">
    <source>
        <dbReference type="PROSITE-ProRule" id="PRU01050"/>
    </source>
</evidence>
<feature type="domain" description="KH type-2" evidence="9">
    <location>
        <begin position="216"/>
        <end position="293"/>
    </location>
</feature>
<evidence type="ECO:0000256" key="8">
    <source>
        <dbReference type="RuleBase" id="RU003761"/>
    </source>
</evidence>
<gene>
    <name evidence="6" type="primary">era</name>
    <name evidence="11" type="ORF">A2Z86_03270</name>
</gene>
<keyword evidence="4 6" id="KW-0694">RNA-binding</keyword>
<dbReference type="InterPro" id="IPR004044">
    <property type="entry name" value="KH_dom_type_2"/>
</dbReference>
<dbReference type="HAMAP" id="MF_00367">
    <property type="entry name" value="GTPase_Era"/>
    <property type="match status" value="1"/>
</dbReference>
<dbReference type="GO" id="GO:0043024">
    <property type="term" value="F:ribosomal small subunit binding"/>
    <property type="evidence" value="ECO:0007669"/>
    <property type="project" value="TreeGrafter"/>
</dbReference>
<feature type="region of interest" description="G3" evidence="7">
    <location>
        <begin position="73"/>
        <end position="76"/>
    </location>
</feature>
<keyword evidence="6" id="KW-0472">Membrane</keyword>
<dbReference type="GO" id="GO:0003924">
    <property type="term" value="F:GTPase activity"/>
    <property type="evidence" value="ECO:0007669"/>
    <property type="project" value="UniProtKB-UniRule"/>
</dbReference>
<feature type="binding site" evidence="6">
    <location>
        <begin position="26"/>
        <end position="33"/>
    </location>
    <ligand>
        <name>GTP</name>
        <dbReference type="ChEBI" id="CHEBI:37565"/>
    </ligand>
</feature>
<feature type="region of interest" description="G4" evidence="7">
    <location>
        <begin position="135"/>
        <end position="138"/>
    </location>
</feature>
<evidence type="ECO:0000256" key="6">
    <source>
        <dbReference type="HAMAP-Rule" id="MF_00367"/>
    </source>
</evidence>
<dbReference type="EMBL" id="MFIV01000141">
    <property type="protein sequence ID" value="OGF98259.1"/>
    <property type="molecule type" value="Genomic_DNA"/>
</dbReference>
<keyword evidence="5 6" id="KW-0342">GTP-binding</keyword>
<feature type="region of interest" description="G5" evidence="7">
    <location>
        <begin position="164"/>
        <end position="166"/>
    </location>
</feature>
<keyword evidence="6" id="KW-0699">rRNA-binding</keyword>
<evidence type="ECO:0000256" key="1">
    <source>
        <dbReference type="ARBA" id="ARBA00007921"/>
    </source>
</evidence>
<dbReference type="CDD" id="cd04163">
    <property type="entry name" value="Era"/>
    <property type="match status" value="1"/>
</dbReference>
<organism evidence="11 12">
    <name type="scientific">Candidatus Glassbacteria bacterium GWA2_58_10</name>
    <dbReference type="NCBI Taxonomy" id="1817865"/>
    <lineage>
        <taxon>Bacteria</taxon>
        <taxon>Candidatus Glassiibacteriota</taxon>
    </lineage>
</organism>
<dbReference type="GO" id="GO:0000028">
    <property type="term" value="P:ribosomal small subunit assembly"/>
    <property type="evidence" value="ECO:0007669"/>
    <property type="project" value="TreeGrafter"/>
</dbReference>
<evidence type="ECO:0000259" key="9">
    <source>
        <dbReference type="PROSITE" id="PS50823"/>
    </source>
</evidence>
<evidence type="ECO:0000313" key="12">
    <source>
        <dbReference type="Proteomes" id="UP000176992"/>
    </source>
</evidence>
<comment type="subunit">
    <text evidence="6">Monomer.</text>
</comment>
<dbReference type="PANTHER" id="PTHR42698">
    <property type="entry name" value="GTPASE ERA"/>
    <property type="match status" value="1"/>
</dbReference>
<dbReference type="InterPro" id="IPR006073">
    <property type="entry name" value="GTP-bd"/>
</dbReference>
<dbReference type="SUPFAM" id="SSF54814">
    <property type="entry name" value="Prokaryotic type KH domain (KH-domain type II)"/>
    <property type="match status" value="1"/>
</dbReference>
<accession>A0A1F5YDP3</accession>
<dbReference type="NCBIfam" id="NF000908">
    <property type="entry name" value="PRK00089.1"/>
    <property type="match status" value="1"/>
</dbReference>
<dbReference type="InterPro" id="IPR003593">
    <property type="entry name" value="AAA+_ATPase"/>
</dbReference>
<keyword evidence="6" id="KW-0963">Cytoplasm</keyword>
<evidence type="ECO:0000256" key="4">
    <source>
        <dbReference type="ARBA" id="ARBA00022884"/>
    </source>
</evidence>
<dbReference type="InterPro" id="IPR027417">
    <property type="entry name" value="P-loop_NTPase"/>
</dbReference>
<dbReference type="PANTHER" id="PTHR42698:SF1">
    <property type="entry name" value="GTPASE ERA, MITOCHONDRIAL"/>
    <property type="match status" value="1"/>
</dbReference>
<keyword evidence="6" id="KW-0690">Ribosome biogenesis</keyword>
<comment type="subcellular location">
    <subcellularLocation>
        <location evidence="6">Cytoplasm</location>
    </subcellularLocation>
    <subcellularLocation>
        <location evidence="6">Cell membrane</location>
        <topology evidence="6">Peripheral membrane protein</topology>
    </subcellularLocation>
</comment>
<comment type="caution">
    <text evidence="11">The sequence shown here is derived from an EMBL/GenBank/DDBJ whole genome shotgun (WGS) entry which is preliminary data.</text>
</comment>
<dbReference type="GO" id="GO:0005525">
    <property type="term" value="F:GTP binding"/>
    <property type="evidence" value="ECO:0007669"/>
    <property type="project" value="UniProtKB-UniRule"/>
</dbReference>
<dbReference type="Pfam" id="PF01926">
    <property type="entry name" value="MMR_HSR1"/>
    <property type="match status" value="1"/>
</dbReference>
<dbReference type="PROSITE" id="PS51713">
    <property type="entry name" value="G_ERA"/>
    <property type="match status" value="1"/>
</dbReference>
<proteinExistence type="inferred from homology"/>
<dbReference type="GO" id="GO:0005886">
    <property type="term" value="C:plasma membrane"/>
    <property type="evidence" value="ECO:0007669"/>
    <property type="project" value="UniProtKB-SubCell"/>
</dbReference>
<dbReference type="CDD" id="cd22534">
    <property type="entry name" value="KH-II_Era"/>
    <property type="match status" value="1"/>
</dbReference>
<dbReference type="GO" id="GO:0005829">
    <property type="term" value="C:cytosol"/>
    <property type="evidence" value="ECO:0007669"/>
    <property type="project" value="TreeGrafter"/>
</dbReference>
<dbReference type="AlphaFoldDB" id="A0A1F5YDP3"/>
<evidence type="ECO:0000256" key="5">
    <source>
        <dbReference type="ARBA" id="ARBA00023134"/>
    </source>
</evidence>
<evidence type="ECO:0000256" key="2">
    <source>
        <dbReference type="ARBA" id="ARBA00020484"/>
    </source>
</evidence>
<dbReference type="SMART" id="SM00382">
    <property type="entry name" value="AAA"/>
    <property type="match status" value="1"/>
</dbReference>
<name>A0A1F5YDP3_9BACT</name>
<dbReference type="NCBIfam" id="TIGR00231">
    <property type="entry name" value="small_GTP"/>
    <property type="match status" value="1"/>
</dbReference>
<feature type="domain" description="Era-type G" evidence="10">
    <location>
        <begin position="18"/>
        <end position="185"/>
    </location>
</feature>
<feature type="region of interest" description="G1" evidence="7">
    <location>
        <begin position="26"/>
        <end position="33"/>
    </location>
</feature>
<comment type="similarity">
    <text evidence="1 6 7 8">Belongs to the TRAFAC class TrmE-Era-EngA-EngB-Septin-like GTPase superfamily. Era GTPase family.</text>
</comment>
<protein>
    <recommendedName>
        <fullName evidence="2 6">GTPase Era</fullName>
    </recommendedName>
</protein>
<dbReference type="NCBIfam" id="TIGR00436">
    <property type="entry name" value="era"/>
    <property type="match status" value="1"/>
</dbReference>
<dbReference type="InterPro" id="IPR015946">
    <property type="entry name" value="KH_dom-like_a/b"/>
</dbReference>
<keyword evidence="3 6" id="KW-0547">Nucleotide-binding</keyword>
<feature type="binding site" evidence="6">
    <location>
        <begin position="73"/>
        <end position="77"/>
    </location>
    <ligand>
        <name>GTP</name>
        <dbReference type="ChEBI" id="CHEBI:37565"/>
    </ligand>
</feature>
<evidence type="ECO:0000313" key="11">
    <source>
        <dbReference type="EMBL" id="OGF98259.1"/>
    </source>
</evidence>
<dbReference type="SUPFAM" id="SSF52540">
    <property type="entry name" value="P-loop containing nucleoside triphosphate hydrolases"/>
    <property type="match status" value="1"/>
</dbReference>
<dbReference type="PROSITE" id="PS50823">
    <property type="entry name" value="KH_TYPE_2"/>
    <property type="match status" value="1"/>
</dbReference>
<dbReference type="GO" id="GO:0070181">
    <property type="term" value="F:small ribosomal subunit rRNA binding"/>
    <property type="evidence" value="ECO:0007669"/>
    <property type="project" value="UniProtKB-UniRule"/>
</dbReference>
<dbReference type="InterPro" id="IPR005225">
    <property type="entry name" value="Small_GTP-bd"/>
</dbReference>
<dbReference type="PRINTS" id="PR00326">
    <property type="entry name" value="GTP1OBG"/>
</dbReference>
<dbReference type="Gene3D" id="3.30.300.20">
    <property type="match status" value="1"/>
</dbReference>
<dbReference type="Proteomes" id="UP000176992">
    <property type="component" value="Unassembled WGS sequence"/>
</dbReference>
<comment type="function">
    <text evidence="6">An essential GTPase that binds both GDP and GTP, with rapid nucleotide exchange. Plays a role in 16S rRNA processing and 30S ribosomal subunit biogenesis and possibly also in cell cycle regulation and energy metabolism.</text>
</comment>
<feature type="binding site" evidence="6">
    <location>
        <begin position="135"/>
        <end position="138"/>
    </location>
    <ligand>
        <name>GTP</name>
        <dbReference type="ChEBI" id="CHEBI:37565"/>
    </ligand>
</feature>